<dbReference type="InterPro" id="IPR006261">
    <property type="entry name" value="dGTPase"/>
</dbReference>
<dbReference type="Gene3D" id="1.10.3210.10">
    <property type="entry name" value="Hypothetical protein af1432"/>
    <property type="match status" value="2"/>
</dbReference>
<dbReference type="InterPro" id="IPR050135">
    <property type="entry name" value="dGTPase-like"/>
</dbReference>
<dbReference type="EC" id="3.1.5.1" evidence="3"/>
<dbReference type="PANTHER" id="PTHR11373:SF32">
    <property type="entry name" value="DEOXYGUANOSINETRIPHOSPHATE TRIPHOSPHOHYDROLASE"/>
    <property type="match status" value="1"/>
</dbReference>
<evidence type="ECO:0000256" key="3">
    <source>
        <dbReference type="HAMAP-Rule" id="MF_00030"/>
    </source>
</evidence>
<dbReference type="NCBIfam" id="TIGR01353">
    <property type="entry name" value="dGTP_triPase"/>
    <property type="match status" value="1"/>
</dbReference>
<name>A0A1I0F4C6_9GAMM</name>
<dbReference type="GO" id="GO:0000287">
    <property type="term" value="F:magnesium ion binding"/>
    <property type="evidence" value="ECO:0007669"/>
    <property type="project" value="UniProtKB-UniRule"/>
</dbReference>
<dbReference type="AlphaFoldDB" id="A0A1I0F4C6"/>
<feature type="domain" description="HD" evidence="4">
    <location>
        <begin position="65"/>
        <end position="270"/>
    </location>
</feature>
<dbReference type="SUPFAM" id="SSF109604">
    <property type="entry name" value="HD-domain/PDEase-like"/>
    <property type="match status" value="1"/>
</dbReference>
<comment type="catalytic activity">
    <reaction evidence="3">
        <text>dGTP + H2O = 2'-deoxyguanosine + triphosphate + H(+)</text>
        <dbReference type="Rhea" id="RHEA:15193"/>
        <dbReference type="ChEBI" id="CHEBI:15377"/>
        <dbReference type="ChEBI" id="CHEBI:15378"/>
        <dbReference type="ChEBI" id="CHEBI:17172"/>
        <dbReference type="ChEBI" id="CHEBI:18036"/>
        <dbReference type="ChEBI" id="CHEBI:61429"/>
        <dbReference type="EC" id="3.1.5.1"/>
    </reaction>
</comment>
<dbReference type="OrthoDB" id="9803619at2"/>
<sequence length="505" mass="59244">MAKIDFSQKLSYQRLYNHKDNATLSDILREFESDRGRIINSAAIRRLQQKTQVFPLERNAAVRSRLTHSMEVQQIGRYIAKEIVSKLTLTNKLKEYKLEGLESGLESLVEMACLMHDIGNPPFGHFGEAAINNWFEKKLSTTSFDPLLDNTPYLPIQFKLNDNEGNLLKEKLRLDLMNFEGNAQGIRIVHSLQKLNLTYAQIGSILKYTRPAYFPKKDIDAKLNYLMKKPGFYFSEEAFVKEIQKELNIDFGHRYFITYIMEAADDISYCIADLEDAVEKNILTVEQLFNHLEKEWLKSGELTADDLFSRVVKYSYESLQSAKYRTHDTQFFMRLRVKTISNLVRLASNEFINHLPEIFEGKFNRALLEGRSEGFRLLSIFKNVAYQYVFTQSEVEELELQGYRVITGLLDIYSPLLDMPTEDFLTLIRSNSHRDYLIETRLLHKLSSKHCFAYLDAIENLEKNKNLQYFEQYEFYYRVRLIQDYISGMTDLYAYDEYRHLMVTG</sequence>
<gene>
    <name evidence="3" type="primary">dgt</name>
    <name evidence="5" type="ORF">SAMN02583745_02640</name>
</gene>
<comment type="function">
    <text evidence="3">dGTPase preferentially hydrolyzes dGTP over the other canonical NTPs.</text>
</comment>
<dbReference type="GO" id="GO:0006203">
    <property type="term" value="P:dGTP catabolic process"/>
    <property type="evidence" value="ECO:0007669"/>
    <property type="project" value="InterPro"/>
</dbReference>
<comment type="subunit">
    <text evidence="3">Homotetramer.</text>
</comment>
<comment type="cofactor">
    <cofactor evidence="3">
        <name>Mg(2+)</name>
        <dbReference type="ChEBI" id="CHEBI:18420"/>
    </cofactor>
</comment>
<dbReference type="Gene3D" id="1.10.3410.10">
    <property type="entry name" value="putative deoxyguanosinetriphosphate triphosphohydrolase like domain"/>
    <property type="match status" value="1"/>
</dbReference>
<evidence type="ECO:0000259" key="4">
    <source>
        <dbReference type="PROSITE" id="PS51831"/>
    </source>
</evidence>
<protein>
    <recommendedName>
        <fullName evidence="3">Deoxyguanosinetriphosphate triphosphohydrolase</fullName>
        <shortName evidence="3">dGTP triphosphohydrolase</shortName>
        <shortName evidence="3">dGTPase</shortName>
        <ecNumber evidence="3">3.1.5.1</ecNumber>
    </recommendedName>
</protein>
<accession>A0A1I0F4C6</accession>
<evidence type="ECO:0000256" key="2">
    <source>
        <dbReference type="ARBA" id="ARBA00022842"/>
    </source>
</evidence>
<dbReference type="RefSeq" id="WP_093322034.1">
    <property type="nucleotide sequence ID" value="NZ_FOHV01000035.1"/>
</dbReference>
<evidence type="ECO:0000313" key="5">
    <source>
        <dbReference type="EMBL" id="SET52783.1"/>
    </source>
</evidence>
<dbReference type="PANTHER" id="PTHR11373">
    <property type="entry name" value="DEOXYNUCLEOSIDE TRIPHOSPHATE TRIPHOSPHOHYDROLASE"/>
    <property type="match status" value="1"/>
</dbReference>
<dbReference type="InterPro" id="IPR003607">
    <property type="entry name" value="HD/PDEase_dom"/>
</dbReference>
<dbReference type="CDD" id="cd00077">
    <property type="entry name" value="HDc"/>
    <property type="match status" value="1"/>
</dbReference>
<dbReference type="Pfam" id="PF13286">
    <property type="entry name" value="HD_assoc"/>
    <property type="match status" value="1"/>
</dbReference>
<dbReference type="InterPro" id="IPR023293">
    <property type="entry name" value="dGTP_triP_hydro_central_sf"/>
</dbReference>
<proteinExistence type="inferred from homology"/>
<dbReference type="InterPro" id="IPR006674">
    <property type="entry name" value="HD_domain"/>
</dbReference>
<dbReference type="NCBIfam" id="NF003429">
    <property type="entry name" value="PRK04926.1"/>
    <property type="match status" value="1"/>
</dbReference>
<dbReference type="Proteomes" id="UP000242642">
    <property type="component" value="Unassembled WGS sequence"/>
</dbReference>
<dbReference type="InterPro" id="IPR026875">
    <property type="entry name" value="PHydrolase_assoc_dom"/>
</dbReference>
<dbReference type="STRING" id="1123402.SAMN02583745_02640"/>
<evidence type="ECO:0000256" key="1">
    <source>
        <dbReference type="ARBA" id="ARBA00022801"/>
    </source>
</evidence>
<dbReference type="InterPro" id="IPR020779">
    <property type="entry name" value="dNTPase_1"/>
</dbReference>
<dbReference type="HAMAP" id="MF_00030">
    <property type="entry name" value="dGTPase_type1"/>
    <property type="match status" value="1"/>
</dbReference>
<dbReference type="Pfam" id="PF01966">
    <property type="entry name" value="HD"/>
    <property type="match status" value="1"/>
</dbReference>
<dbReference type="PROSITE" id="PS51831">
    <property type="entry name" value="HD"/>
    <property type="match status" value="1"/>
</dbReference>
<reference evidence="6" key="1">
    <citation type="submission" date="2016-10" db="EMBL/GenBank/DDBJ databases">
        <authorList>
            <person name="Varghese N."/>
            <person name="Submissions S."/>
        </authorList>
    </citation>
    <scope>NUCLEOTIDE SEQUENCE [LARGE SCALE GENOMIC DNA]</scope>
    <source>
        <strain evidence="6">DSM 18579</strain>
    </source>
</reference>
<keyword evidence="2 3" id="KW-0460">Magnesium</keyword>
<keyword evidence="1 3" id="KW-0378">Hydrolase</keyword>
<evidence type="ECO:0000313" key="6">
    <source>
        <dbReference type="Proteomes" id="UP000242642"/>
    </source>
</evidence>
<dbReference type="GO" id="GO:0008832">
    <property type="term" value="F:dGTPase activity"/>
    <property type="evidence" value="ECO:0007669"/>
    <property type="project" value="UniProtKB-UniRule"/>
</dbReference>
<dbReference type="SMART" id="SM00471">
    <property type="entry name" value="HDc"/>
    <property type="match status" value="1"/>
</dbReference>
<organism evidence="5 6">
    <name type="scientific">Thorsellia anophelis DSM 18579</name>
    <dbReference type="NCBI Taxonomy" id="1123402"/>
    <lineage>
        <taxon>Bacteria</taxon>
        <taxon>Pseudomonadati</taxon>
        <taxon>Pseudomonadota</taxon>
        <taxon>Gammaproteobacteria</taxon>
        <taxon>Enterobacterales</taxon>
        <taxon>Thorselliaceae</taxon>
        <taxon>Thorsellia</taxon>
    </lineage>
</organism>
<dbReference type="EMBL" id="FOHV01000035">
    <property type="protein sequence ID" value="SET52783.1"/>
    <property type="molecule type" value="Genomic_DNA"/>
</dbReference>
<comment type="similarity">
    <text evidence="3">Belongs to the dGTPase family. Type 1 subfamily.</text>
</comment>
<keyword evidence="6" id="KW-1185">Reference proteome</keyword>